<accession>A0A2N7PKN2</accession>
<protein>
    <recommendedName>
        <fullName evidence="1">Putative membrane protein insertion efficiency factor</fullName>
    </recommendedName>
</protein>
<dbReference type="HAMAP" id="MF_00386">
    <property type="entry name" value="UPF0161_YidD"/>
    <property type="match status" value="1"/>
</dbReference>
<dbReference type="Proteomes" id="UP000235731">
    <property type="component" value="Unassembled WGS sequence"/>
</dbReference>
<keyword evidence="1" id="KW-0472">Membrane</keyword>
<evidence type="ECO:0000313" key="4">
    <source>
        <dbReference type="Proteomes" id="UP000235731"/>
    </source>
</evidence>
<gene>
    <name evidence="3" type="ORF">C0197_01750</name>
</gene>
<organism evidence="3 4">
    <name type="scientific">Caldimicrobium thiodismutans</name>
    <dbReference type="NCBI Taxonomy" id="1653476"/>
    <lineage>
        <taxon>Bacteria</taxon>
        <taxon>Pseudomonadati</taxon>
        <taxon>Thermodesulfobacteriota</taxon>
        <taxon>Thermodesulfobacteria</taxon>
        <taxon>Thermodesulfobacteriales</taxon>
        <taxon>Thermodesulfobacteriaceae</taxon>
        <taxon>Caldimicrobium</taxon>
    </lineage>
</organism>
<comment type="similarity">
    <text evidence="1">Belongs to the UPF0161 family.</text>
</comment>
<keyword evidence="1" id="KW-1003">Cell membrane</keyword>
<dbReference type="AlphaFoldDB" id="A0A2N7PKN2"/>
<dbReference type="PANTHER" id="PTHR33383:SF1">
    <property type="entry name" value="MEMBRANE PROTEIN INSERTION EFFICIENCY FACTOR-RELATED"/>
    <property type="match status" value="1"/>
</dbReference>
<dbReference type="InterPro" id="IPR002696">
    <property type="entry name" value="Membr_insert_effic_factor_YidD"/>
</dbReference>
<evidence type="ECO:0000256" key="1">
    <source>
        <dbReference type="HAMAP-Rule" id="MF_00386"/>
    </source>
</evidence>
<feature type="region of interest" description="Disordered" evidence="2">
    <location>
        <begin position="66"/>
        <end position="85"/>
    </location>
</feature>
<name>A0A2N7PKN2_9BACT</name>
<dbReference type="Pfam" id="PF01809">
    <property type="entry name" value="YidD"/>
    <property type="match status" value="1"/>
</dbReference>
<feature type="compositionally biased region" description="Basic and acidic residues" evidence="2">
    <location>
        <begin position="73"/>
        <end position="85"/>
    </location>
</feature>
<dbReference type="PANTHER" id="PTHR33383">
    <property type="entry name" value="MEMBRANE PROTEIN INSERTION EFFICIENCY FACTOR-RELATED"/>
    <property type="match status" value="1"/>
</dbReference>
<proteinExistence type="inferred from homology"/>
<dbReference type="NCBIfam" id="TIGR00278">
    <property type="entry name" value="membrane protein insertion efficiency factor YidD"/>
    <property type="match status" value="1"/>
</dbReference>
<dbReference type="GO" id="GO:0005886">
    <property type="term" value="C:plasma membrane"/>
    <property type="evidence" value="ECO:0007669"/>
    <property type="project" value="UniProtKB-SubCell"/>
</dbReference>
<comment type="function">
    <text evidence="1">Could be involved in insertion of integral membrane proteins into the membrane.</text>
</comment>
<reference evidence="3 4" key="1">
    <citation type="submission" date="2018-01" db="EMBL/GenBank/DDBJ databases">
        <title>Metagenomic assembled genomes from two thermal pools in the Uzon Caldera, Kamchatka, Russia.</title>
        <authorList>
            <person name="Wilkins L."/>
            <person name="Ettinger C."/>
        </authorList>
    </citation>
    <scope>NUCLEOTIDE SEQUENCE [LARGE SCALE GENOMIC DNA]</scope>
    <source>
        <strain evidence="3">ZAV-15</strain>
    </source>
</reference>
<comment type="subcellular location">
    <subcellularLocation>
        <location evidence="1">Cell membrane</location>
        <topology evidence="1">Peripheral membrane protein</topology>
        <orientation evidence="1">Cytoplasmic side</orientation>
    </subcellularLocation>
</comment>
<dbReference type="SMART" id="SM01234">
    <property type="entry name" value="Haemolytic"/>
    <property type="match status" value="1"/>
</dbReference>
<evidence type="ECO:0000313" key="3">
    <source>
        <dbReference type="EMBL" id="PMP63915.1"/>
    </source>
</evidence>
<evidence type="ECO:0000256" key="2">
    <source>
        <dbReference type="SAM" id="MobiDB-lite"/>
    </source>
</evidence>
<dbReference type="EMBL" id="PNIE01000025">
    <property type="protein sequence ID" value="PMP63915.1"/>
    <property type="molecule type" value="Genomic_DNA"/>
</dbReference>
<sequence length="85" mass="9686">MIRNFFIKGITIYQRFVSPILSHYLGIHCRFYPSCSEYAKVAILRRGVIKGGLLALKRFLKCNPLFPGGIDLPPEKDSSKERKNG</sequence>
<comment type="caution">
    <text evidence="3">The sequence shown here is derived from an EMBL/GenBank/DDBJ whole genome shotgun (WGS) entry which is preliminary data.</text>
</comment>